<dbReference type="Gene3D" id="2.170.130.10">
    <property type="entry name" value="TonB-dependent receptor, plug domain"/>
    <property type="match status" value="1"/>
</dbReference>
<dbReference type="GO" id="GO:0044718">
    <property type="term" value="P:siderophore transmembrane transport"/>
    <property type="evidence" value="ECO:0007669"/>
    <property type="project" value="TreeGrafter"/>
</dbReference>
<dbReference type="Pfam" id="PF07715">
    <property type="entry name" value="Plug"/>
    <property type="match status" value="1"/>
</dbReference>
<dbReference type="AlphaFoldDB" id="A0A0C9M2M3"/>
<evidence type="ECO:0000313" key="13">
    <source>
        <dbReference type="EMBL" id="GAN13910.1"/>
    </source>
</evidence>
<keyword evidence="10" id="KW-0732">Signal</keyword>
<dbReference type="InterPro" id="IPR039426">
    <property type="entry name" value="TonB-dep_rcpt-like"/>
</dbReference>
<dbReference type="Gene3D" id="2.40.170.20">
    <property type="entry name" value="TonB-dependent receptor, beta-barrel domain"/>
    <property type="match status" value="1"/>
</dbReference>
<dbReference type="Pfam" id="PF00593">
    <property type="entry name" value="TonB_dep_Rec_b-barrel"/>
    <property type="match status" value="1"/>
</dbReference>
<dbReference type="InterPro" id="IPR036942">
    <property type="entry name" value="Beta-barrel_TonB_sf"/>
</dbReference>
<protein>
    <submittedName>
        <fullName evidence="13">DNA, contig: SP630</fullName>
    </submittedName>
</protein>
<dbReference type="EMBL" id="BBJS01000030">
    <property type="protein sequence ID" value="GAN13910.1"/>
    <property type="molecule type" value="Genomic_DNA"/>
</dbReference>
<keyword evidence="5 9" id="KW-0798">TonB box</keyword>
<dbReference type="InterPro" id="IPR037066">
    <property type="entry name" value="Plug_dom_sf"/>
</dbReference>
<dbReference type="GO" id="GO:0009279">
    <property type="term" value="C:cell outer membrane"/>
    <property type="evidence" value="ECO:0007669"/>
    <property type="project" value="UniProtKB-SubCell"/>
</dbReference>
<dbReference type="InterPro" id="IPR000531">
    <property type="entry name" value="Beta-barrel_TonB"/>
</dbReference>
<accession>A0A0C9M2M3</accession>
<evidence type="ECO:0000256" key="4">
    <source>
        <dbReference type="ARBA" id="ARBA00022692"/>
    </source>
</evidence>
<evidence type="ECO:0000256" key="1">
    <source>
        <dbReference type="ARBA" id="ARBA00004571"/>
    </source>
</evidence>
<dbReference type="PROSITE" id="PS52016">
    <property type="entry name" value="TONB_DEPENDENT_REC_3"/>
    <property type="match status" value="1"/>
</dbReference>
<dbReference type="PANTHER" id="PTHR30069:SF40">
    <property type="entry name" value="TONB-DEPENDENT RECEPTOR NMB0964-RELATED"/>
    <property type="match status" value="1"/>
</dbReference>
<sequence>MLKPVLLSGLSAAALAIPLSAAAAQTAPQPTNRGREIVVTAPVLQSEADVLSGTSIVTGDELQRSIRPTIGETLARQPGVSATSFGPNASRPVLRGFQGERIRVLTDGIGSIDVSNTSVDHAVVINPLLAERIEVLRGPSALLFGSSAVGGVVNVIDNRIPRTVPENGYRLSGIASYGSAANERSVAGATDVAVGKQFVVHADGSYLKTDDLKIGGYVLSRRARAEALASAGRAPNDPLDFAGVANLRGRLPNTASETWTASVGAAFIADNGSLGVSYSHYDSLYGVPIRYSLEPGGEEPEAPRLSLVQNRVDLRGEIETGGGFLDRIRLRAGMADYRHFELEEDGEVGTAFYNKGIEGRLELVQAKRNGWQGASGVQFFNRDFDVQGDEAFLPRNNTAQVGLFTLQQLDRGAFKMEAGARYEHTTLTARTAVTDDRFFRGQRDFNAFSGSIGASYGFAPDWRAGLNLSRTERAPSAEELFANGPHAGTEAYELGNPDFKKEASWGIEATLHGHGEGYSFDASAYYNRFSNYIYDALVPQGPCVAAAAPSGRDVDLPCFQYAQADARYYGIEAEGSLRLATIGRYAINADLLGDYVNAQILGTGPAPRIPPLRLLGGLEAQSDTVNARVEVERSFKQTRVLGLETPTDGFTLVNASVQLKPWGTLNPTTLTLSANNIFDVDARRHASVLKDFAPLAGRDLRATLSFKL</sequence>
<evidence type="ECO:0000256" key="8">
    <source>
        <dbReference type="PROSITE-ProRule" id="PRU01360"/>
    </source>
</evidence>
<evidence type="ECO:0000313" key="14">
    <source>
        <dbReference type="Proteomes" id="UP000032025"/>
    </source>
</evidence>
<evidence type="ECO:0000256" key="10">
    <source>
        <dbReference type="SAM" id="SignalP"/>
    </source>
</evidence>
<evidence type="ECO:0000259" key="12">
    <source>
        <dbReference type="Pfam" id="PF07715"/>
    </source>
</evidence>
<keyword evidence="2 8" id="KW-0813">Transport</keyword>
<keyword evidence="6 8" id="KW-0472">Membrane</keyword>
<evidence type="ECO:0000256" key="9">
    <source>
        <dbReference type="RuleBase" id="RU003357"/>
    </source>
</evidence>
<evidence type="ECO:0000256" key="5">
    <source>
        <dbReference type="ARBA" id="ARBA00023077"/>
    </source>
</evidence>
<proteinExistence type="inferred from homology"/>
<evidence type="ECO:0000256" key="3">
    <source>
        <dbReference type="ARBA" id="ARBA00022452"/>
    </source>
</evidence>
<evidence type="ECO:0000256" key="2">
    <source>
        <dbReference type="ARBA" id="ARBA00022448"/>
    </source>
</evidence>
<dbReference type="InterPro" id="IPR012910">
    <property type="entry name" value="Plug_dom"/>
</dbReference>
<evidence type="ECO:0000259" key="11">
    <source>
        <dbReference type="Pfam" id="PF00593"/>
    </source>
</evidence>
<feature type="chain" id="PRO_5002199174" evidence="10">
    <location>
        <begin position="24"/>
        <end position="708"/>
    </location>
</feature>
<keyword evidence="3 8" id="KW-1134">Transmembrane beta strand</keyword>
<organism evidence="13 14">
    <name type="scientific">Sphingomonas paucimobilis NBRC 13935</name>
    <dbReference type="NCBI Taxonomy" id="1219050"/>
    <lineage>
        <taxon>Bacteria</taxon>
        <taxon>Pseudomonadati</taxon>
        <taxon>Pseudomonadota</taxon>
        <taxon>Alphaproteobacteria</taxon>
        <taxon>Sphingomonadales</taxon>
        <taxon>Sphingomonadaceae</taxon>
        <taxon>Sphingomonas</taxon>
    </lineage>
</organism>
<keyword evidence="7 8" id="KW-0998">Cell outer membrane</keyword>
<comment type="caution">
    <text evidence="13">The sequence shown here is derived from an EMBL/GenBank/DDBJ whole genome shotgun (WGS) entry which is preliminary data.</text>
</comment>
<comment type="subcellular location">
    <subcellularLocation>
        <location evidence="1 8">Cell outer membrane</location>
        <topology evidence="1 8">Multi-pass membrane protein</topology>
    </subcellularLocation>
</comment>
<evidence type="ECO:0000256" key="7">
    <source>
        <dbReference type="ARBA" id="ARBA00023237"/>
    </source>
</evidence>
<comment type="similarity">
    <text evidence="8 9">Belongs to the TonB-dependent receptor family.</text>
</comment>
<gene>
    <name evidence="13" type="ORF">SP6_30_00500</name>
</gene>
<feature type="domain" description="TonB-dependent receptor-like beta-barrel" evidence="11">
    <location>
        <begin position="248"/>
        <end position="677"/>
    </location>
</feature>
<keyword evidence="14" id="KW-1185">Reference proteome</keyword>
<evidence type="ECO:0000256" key="6">
    <source>
        <dbReference type="ARBA" id="ARBA00023136"/>
    </source>
</evidence>
<keyword evidence="4 8" id="KW-0812">Transmembrane</keyword>
<feature type="domain" description="TonB-dependent receptor plug" evidence="12">
    <location>
        <begin position="49"/>
        <end position="152"/>
    </location>
</feature>
<dbReference type="SUPFAM" id="SSF56935">
    <property type="entry name" value="Porins"/>
    <property type="match status" value="1"/>
</dbReference>
<dbReference type="GO" id="GO:0015344">
    <property type="term" value="F:siderophore uptake transmembrane transporter activity"/>
    <property type="evidence" value="ECO:0007669"/>
    <property type="project" value="TreeGrafter"/>
</dbReference>
<dbReference type="PANTHER" id="PTHR30069">
    <property type="entry name" value="TONB-DEPENDENT OUTER MEMBRANE RECEPTOR"/>
    <property type="match status" value="1"/>
</dbReference>
<name>A0A0C9M2M3_SPHPI</name>
<dbReference type="Proteomes" id="UP000032025">
    <property type="component" value="Unassembled WGS sequence"/>
</dbReference>
<reference evidence="13 14" key="1">
    <citation type="submission" date="2014-08" db="EMBL/GenBank/DDBJ databases">
        <title>Whole genome shotgun sequence of Sphingomonas paucimobilis NBRC 13935.</title>
        <authorList>
            <person name="Hosoyama A."/>
            <person name="Hashimoto M."/>
            <person name="Hosoyama Y."/>
            <person name="Noguchi M."/>
            <person name="Uohara A."/>
            <person name="Ohji S."/>
            <person name="Katano-Makiyama Y."/>
            <person name="Ichikawa N."/>
            <person name="Kimura A."/>
            <person name="Yamazoe A."/>
            <person name="Fujita N."/>
        </authorList>
    </citation>
    <scope>NUCLEOTIDE SEQUENCE [LARGE SCALE GENOMIC DNA]</scope>
    <source>
        <strain evidence="13 14">NBRC 13935</strain>
    </source>
</reference>
<feature type="signal peptide" evidence="10">
    <location>
        <begin position="1"/>
        <end position="23"/>
    </location>
</feature>